<reference evidence="1" key="1">
    <citation type="submission" date="2023-04" db="EMBL/GenBank/DDBJ databases">
        <title>A chromosome-level genome assembly of the parasitoid wasp Eretmocerus hayati.</title>
        <authorList>
            <person name="Zhong Y."/>
            <person name="Liu S."/>
            <person name="Liu Y."/>
        </authorList>
    </citation>
    <scope>NUCLEOTIDE SEQUENCE</scope>
    <source>
        <strain evidence="1">ZJU_SS_LIU_2023</strain>
    </source>
</reference>
<comment type="caution">
    <text evidence="1">The sequence shown here is derived from an EMBL/GenBank/DDBJ whole genome shotgun (WGS) entry which is preliminary data.</text>
</comment>
<name>A0ACC2P6V6_9HYME</name>
<feature type="non-terminal residue" evidence="1">
    <location>
        <position position="683"/>
    </location>
</feature>
<proteinExistence type="predicted"/>
<evidence type="ECO:0000313" key="1">
    <source>
        <dbReference type="EMBL" id="KAJ8678751.1"/>
    </source>
</evidence>
<sequence length="683" mass="78241">YDCPLGTFLCQNSTKCIKQAQWCDKTRDCPGGEDEDMCFDVHGNWRFFNKKRRAKTLSNLPAKPCQEIPENDPGNFKNCDYNVTECMLVCNKFSDKFELIPENLRILTIKQSSLKVWKSSYLAKVSSLRTLRLHDDKIKTMEFDAFAEQKSLRWLFLSGNEIEELTEGHLKGLKSIEWLDLSENKIHNLNMKDLENSETLLRVDLDSNLLTSSNISIPHLPALQELNLDENRLEAITKDMFSRLPSLFSLNLSRNLIQFIDSNAFKNLKNLEELNLEYNKIVAVSLQLFSPLRNLTVLKIGYNQLENFSPSFLIPFESNLESLGLQEVDLDNVEPRFFNRFQKLDFVYFKRFHYCTAYAPAVRKCTPAMDGVSSLTDLLSKPLLRSAVWCISVATFFGNALVLWGRFTSRDENSVLSIIIRNLAIADLFMGVYLLVIGYKDMTFRSNYGHEANAWVSSWFCTLLGMLAMTSSEVSVLILVFISVERFMLIASPLKGHRAINRQTAVTSMIIVWTIGFAFALFPVINWLSSTRFYGLNGMCFPLHIDDPYLAGWEYSAFIFLGVNLLGLVTIGYVYTGMFASIWRTRHATPLSVLDSEFALRFFLIVLTDAICWAPIIILKIMALAKYPVNPDLHSWVVIFILPVNSTVNPLLYTFTTPKFRERLSEGWFGKMRSIVSRKQSRS</sequence>
<dbReference type="Proteomes" id="UP001239111">
    <property type="component" value="Chromosome 2"/>
</dbReference>
<evidence type="ECO:0000313" key="2">
    <source>
        <dbReference type="Proteomes" id="UP001239111"/>
    </source>
</evidence>
<accession>A0ACC2P6V6</accession>
<dbReference type="EMBL" id="CM056742">
    <property type="protein sequence ID" value="KAJ8678751.1"/>
    <property type="molecule type" value="Genomic_DNA"/>
</dbReference>
<protein>
    <submittedName>
        <fullName evidence="1">Uncharacterized protein</fullName>
    </submittedName>
</protein>
<organism evidence="1 2">
    <name type="scientific">Eretmocerus hayati</name>
    <dbReference type="NCBI Taxonomy" id="131215"/>
    <lineage>
        <taxon>Eukaryota</taxon>
        <taxon>Metazoa</taxon>
        <taxon>Ecdysozoa</taxon>
        <taxon>Arthropoda</taxon>
        <taxon>Hexapoda</taxon>
        <taxon>Insecta</taxon>
        <taxon>Pterygota</taxon>
        <taxon>Neoptera</taxon>
        <taxon>Endopterygota</taxon>
        <taxon>Hymenoptera</taxon>
        <taxon>Apocrita</taxon>
        <taxon>Proctotrupomorpha</taxon>
        <taxon>Chalcidoidea</taxon>
        <taxon>Aphelinidae</taxon>
        <taxon>Aphelininae</taxon>
        <taxon>Eretmocerus</taxon>
    </lineage>
</organism>
<gene>
    <name evidence="1" type="ORF">QAD02_014538</name>
</gene>
<feature type="non-terminal residue" evidence="1">
    <location>
        <position position="1"/>
    </location>
</feature>
<keyword evidence="2" id="KW-1185">Reference proteome</keyword>